<dbReference type="AlphaFoldDB" id="A0A643C9C2"/>
<evidence type="ECO:0000313" key="2">
    <source>
        <dbReference type="Proteomes" id="UP000437017"/>
    </source>
</evidence>
<keyword evidence="2" id="KW-1185">Reference proteome</keyword>
<organism evidence="1 2">
    <name type="scientific">Balaenoptera physalus</name>
    <name type="common">Fin whale</name>
    <name type="synonym">Balaena physalus</name>
    <dbReference type="NCBI Taxonomy" id="9770"/>
    <lineage>
        <taxon>Eukaryota</taxon>
        <taxon>Metazoa</taxon>
        <taxon>Chordata</taxon>
        <taxon>Craniata</taxon>
        <taxon>Vertebrata</taxon>
        <taxon>Euteleostomi</taxon>
        <taxon>Mammalia</taxon>
        <taxon>Eutheria</taxon>
        <taxon>Laurasiatheria</taxon>
        <taxon>Artiodactyla</taxon>
        <taxon>Whippomorpha</taxon>
        <taxon>Cetacea</taxon>
        <taxon>Mysticeti</taxon>
        <taxon>Balaenopteridae</taxon>
        <taxon>Balaenoptera</taxon>
    </lineage>
</organism>
<name>A0A643C9C2_BALPH</name>
<accession>A0A643C9C2</accession>
<protein>
    <submittedName>
        <fullName evidence="1">Uncharacterized protein</fullName>
    </submittedName>
</protein>
<dbReference type="Proteomes" id="UP000437017">
    <property type="component" value="Unassembled WGS sequence"/>
</dbReference>
<proteinExistence type="predicted"/>
<reference evidence="1 2" key="1">
    <citation type="journal article" date="2019" name="PLoS ONE">
        <title>Genomic analyses reveal an absence of contemporary introgressive admixture between fin whales and blue whales, despite known hybrids.</title>
        <authorList>
            <person name="Westbury M.V."/>
            <person name="Petersen B."/>
            <person name="Lorenzen E.D."/>
        </authorList>
    </citation>
    <scope>NUCLEOTIDE SEQUENCE [LARGE SCALE GENOMIC DNA]</scope>
    <source>
        <strain evidence="1">FinWhale-01</strain>
    </source>
</reference>
<gene>
    <name evidence="1" type="ORF">E2I00_019834</name>
</gene>
<feature type="non-terminal residue" evidence="1">
    <location>
        <position position="79"/>
    </location>
</feature>
<feature type="non-terminal residue" evidence="1">
    <location>
        <position position="1"/>
    </location>
</feature>
<dbReference type="EMBL" id="SGJD01002095">
    <property type="protein sequence ID" value="KAB0396714.1"/>
    <property type="molecule type" value="Genomic_DNA"/>
</dbReference>
<comment type="caution">
    <text evidence="1">The sequence shown here is derived from an EMBL/GenBank/DDBJ whole genome shotgun (WGS) entry which is preliminary data.</text>
</comment>
<evidence type="ECO:0000313" key="1">
    <source>
        <dbReference type="EMBL" id="KAB0396714.1"/>
    </source>
</evidence>
<sequence length="79" mass="8421">ASGIWGALSHIGKPCRQAVDISLSRPASGGSAQGLGGRWSPCCPEHYGPEYLHTEDSTVDRLCPTDKPAVDITLNFLQK</sequence>